<comment type="caution">
    <text evidence="9">The sequence shown here is derived from an EMBL/GenBank/DDBJ whole genome shotgun (WGS) entry which is preliminary data.</text>
</comment>
<comment type="subcellular location">
    <subcellularLocation>
        <location evidence="1">Cell outer membrane</location>
        <topology evidence="1">Multi-pass membrane protein</topology>
    </subcellularLocation>
</comment>
<name>A0A5N3QSY0_9VIBR</name>
<dbReference type="Proteomes" id="UP000326789">
    <property type="component" value="Unassembled WGS sequence"/>
</dbReference>
<gene>
    <name evidence="9" type="ORF">F2P58_22260</name>
</gene>
<dbReference type="EMBL" id="VWSE01000010">
    <property type="protein sequence ID" value="KAB0285258.1"/>
    <property type="molecule type" value="Genomic_DNA"/>
</dbReference>
<keyword evidence="6" id="KW-0472">Membrane</keyword>
<dbReference type="Gene3D" id="2.40.160.60">
    <property type="entry name" value="Outer membrane protein transport protein (OMPP1/FadL/TodX)"/>
    <property type="match status" value="1"/>
</dbReference>
<keyword evidence="3" id="KW-1134">Transmembrane beta strand</keyword>
<evidence type="ECO:0000256" key="7">
    <source>
        <dbReference type="ARBA" id="ARBA00023237"/>
    </source>
</evidence>
<dbReference type="GO" id="GO:0009279">
    <property type="term" value="C:cell outer membrane"/>
    <property type="evidence" value="ECO:0007669"/>
    <property type="project" value="UniProtKB-SubCell"/>
</dbReference>
<evidence type="ECO:0000256" key="6">
    <source>
        <dbReference type="ARBA" id="ARBA00023136"/>
    </source>
</evidence>
<dbReference type="Pfam" id="PF03349">
    <property type="entry name" value="Toluene_X"/>
    <property type="match status" value="1"/>
</dbReference>
<dbReference type="PANTHER" id="PTHR35093:SF1">
    <property type="entry name" value="OUTER MEMBRANE LONG-CHAIN FATTY ACID RECEPTOR FADL FAMILY"/>
    <property type="match status" value="1"/>
</dbReference>
<keyword evidence="5 8" id="KW-0732">Signal</keyword>
<protein>
    <submittedName>
        <fullName evidence="9">Transporter</fullName>
    </submittedName>
</protein>
<keyword evidence="4" id="KW-0812">Transmembrane</keyword>
<dbReference type="SUPFAM" id="SSF56935">
    <property type="entry name" value="Porins"/>
    <property type="match status" value="1"/>
</dbReference>
<evidence type="ECO:0000256" key="5">
    <source>
        <dbReference type="ARBA" id="ARBA00022729"/>
    </source>
</evidence>
<accession>A0A5N3QSY0</accession>
<feature type="signal peptide" evidence="8">
    <location>
        <begin position="1"/>
        <end position="24"/>
    </location>
</feature>
<dbReference type="RefSeq" id="WP_150872970.1">
    <property type="nucleotide sequence ID" value="NZ_VWSE01000010.1"/>
</dbReference>
<dbReference type="PANTHER" id="PTHR35093">
    <property type="entry name" value="OUTER MEMBRANE PROTEIN NMB0088-RELATED"/>
    <property type="match status" value="1"/>
</dbReference>
<comment type="similarity">
    <text evidence="2">Belongs to the OmpP1/FadL family.</text>
</comment>
<proteinExistence type="inferred from homology"/>
<keyword evidence="7" id="KW-0998">Cell outer membrane</keyword>
<reference evidence="9 10" key="1">
    <citation type="submission" date="2019-09" db="EMBL/GenBank/DDBJ databases">
        <title>Whole genome sequence of Vibrio fortis.</title>
        <authorList>
            <person name="Das S.K."/>
        </authorList>
    </citation>
    <scope>NUCLEOTIDE SEQUENCE [LARGE SCALE GENOMIC DNA]</scope>
    <source>
        <strain evidence="9 10">AN60</strain>
    </source>
</reference>
<evidence type="ECO:0000256" key="8">
    <source>
        <dbReference type="SAM" id="SignalP"/>
    </source>
</evidence>
<dbReference type="InterPro" id="IPR005017">
    <property type="entry name" value="OMPP1/FadL/TodX"/>
</dbReference>
<evidence type="ECO:0000256" key="1">
    <source>
        <dbReference type="ARBA" id="ARBA00004571"/>
    </source>
</evidence>
<evidence type="ECO:0000256" key="3">
    <source>
        <dbReference type="ARBA" id="ARBA00022452"/>
    </source>
</evidence>
<evidence type="ECO:0000256" key="2">
    <source>
        <dbReference type="ARBA" id="ARBA00008163"/>
    </source>
</evidence>
<evidence type="ECO:0000256" key="4">
    <source>
        <dbReference type="ARBA" id="ARBA00022692"/>
    </source>
</evidence>
<evidence type="ECO:0000313" key="10">
    <source>
        <dbReference type="Proteomes" id="UP000326789"/>
    </source>
</evidence>
<feature type="chain" id="PRO_5024379327" evidence="8">
    <location>
        <begin position="25"/>
        <end position="416"/>
    </location>
</feature>
<organism evidence="9 10">
    <name type="scientific">Vibrio fortis</name>
    <dbReference type="NCBI Taxonomy" id="212667"/>
    <lineage>
        <taxon>Bacteria</taxon>
        <taxon>Pseudomonadati</taxon>
        <taxon>Pseudomonadota</taxon>
        <taxon>Gammaproteobacteria</taxon>
        <taxon>Vibrionales</taxon>
        <taxon>Vibrionaceae</taxon>
        <taxon>Vibrio</taxon>
    </lineage>
</organism>
<dbReference type="GO" id="GO:0015483">
    <property type="term" value="F:long-chain fatty acid transporting porin activity"/>
    <property type="evidence" value="ECO:0007669"/>
    <property type="project" value="TreeGrafter"/>
</dbReference>
<evidence type="ECO:0000313" key="9">
    <source>
        <dbReference type="EMBL" id="KAB0285258.1"/>
    </source>
</evidence>
<dbReference type="AlphaFoldDB" id="A0A5N3QSY0"/>
<sequence length="416" mass="45910">MHKVSFKRTLLSTSLLMLSSNVIASGFQLNSQSATGLGRAFSGDAVIADNASSMARNPASMALFDDVSLSLGLIAIKSMIEVKDTQYQGFNGSGYTSHSSNFDDAGATSFVPNFHLIIPMDEQWAFGTNLYTNFGTRTDFGDSFTGSEYGGETEIVSTNLGLSLSYRFDSQWSVGGGIDFIYGQGTLKRNLSQKLPSGFAGTTALDIDEASGWAVGYNLGAVYELNRFNRFGLSYRYSPSLTVEDGEKEVTLSLPDMAEFSGYHDIEHSRFAFHYSIQFFRWSEFDKISFKNARVPENRYDWKDTYHISVGTTYSLDRKWDLRMGYMYDESAQDATRSIAIPDSDRQWFSAGATYRLDSSSNVDIGFAYVLGKDVTVEQTIPTEANSPLRGANLSSLNGTTRADGLLLGVQYSQSF</sequence>